<evidence type="ECO:0000313" key="4">
    <source>
        <dbReference type="Proteomes" id="UP001245370"/>
    </source>
</evidence>
<evidence type="ECO:0000313" key="2">
    <source>
        <dbReference type="EMBL" id="MDR6336844.1"/>
    </source>
</evidence>
<comment type="caution">
    <text evidence="1">The sequence shown here is derived from an EMBL/GenBank/DDBJ whole genome shotgun (WGS) entry which is preliminary data.</text>
</comment>
<protein>
    <submittedName>
        <fullName evidence="1">Uncharacterized protein</fullName>
    </submittedName>
</protein>
<accession>A0A9W6CN90</accession>
<dbReference type="Proteomes" id="UP001245370">
    <property type="component" value="Unassembled WGS sequence"/>
</dbReference>
<reference evidence="2 4" key="2">
    <citation type="submission" date="2023-07" db="EMBL/GenBank/DDBJ databases">
        <title>Genomic Encyclopedia of Type Strains, Phase IV (KMG-IV): sequencing the most valuable type-strain genomes for metagenomic binning, comparative biology and taxonomic classification.</title>
        <authorList>
            <person name="Goeker M."/>
        </authorList>
    </citation>
    <scope>NUCLEOTIDE SEQUENCE [LARGE SCALE GENOMIC DNA]</scope>
    <source>
        <strain evidence="2 4">DSM 338</strain>
    </source>
</reference>
<reference evidence="1" key="1">
    <citation type="submission" date="2022-12" db="EMBL/GenBank/DDBJ databases">
        <title>Reference genome sequencing for broad-spectrum identification of bacterial and archaeal isolates by mass spectrometry.</title>
        <authorList>
            <person name="Sekiguchi Y."/>
            <person name="Tourlousse D.M."/>
        </authorList>
    </citation>
    <scope>NUCLEOTIDE SEQUENCE</scope>
    <source>
        <strain evidence="1">301</strain>
    </source>
</reference>
<dbReference type="RefSeq" id="WP_281810077.1">
    <property type="nucleotide sequence ID" value="NZ_BSDO01000018.1"/>
</dbReference>
<evidence type="ECO:0000313" key="1">
    <source>
        <dbReference type="EMBL" id="GLI25513.1"/>
    </source>
</evidence>
<gene>
    <name evidence="2" type="ORF">GGQ86_005348</name>
    <name evidence="1" type="ORF">XFLAVUS301_51870</name>
</gene>
<proteinExistence type="predicted"/>
<organism evidence="1 3">
    <name type="scientific">Xanthobacter flavus</name>
    <dbReference type="NCBI Taxonomy" id="281"/>
    <lineage>
        <taxon>Bacteria</taxon>
        <taxon>Pseudomonadati</taxon>
        <taxon>Pseudomonadota</taxon>
        <taxon>Alphaproteobacteria</taxon>
        <taxon>Hyphomicrobiales</taxon>
        <taxon>Xanthobacteraceae</taxon>
        <taxon>Xanthobacter</taxon>
    </lineage>
</organism>
<evidence type="ECO:0000313" key="3">
    <source>
        <dbReference type="Proteomes" id="UP001144397"/>
    </source>
</evidence>
<dbReference type="AlphaFoldDB" id="A0A9W6CN90"/>
<dbReference type="EMBL" id="BSDO01000018">
    <property type="protein sequence ID" value="GLI25513.1"/>
    <property type="molecule type" value="Genomic_DNA"/>
</dbReference>
<dbReference type="EMBL" id="JAVDPY010000018">
    <property type="protein sequence ID" value="MDR6336844.1"/>
    <property type="molecule type" value="Genomic_DNA"/>
</dbReference>
<keyword evidence="4" id="KW-1185">Reference proteome</keyword>
<name>A0A9W6CN90_XANFL</name>
<dbReference type="Proteomes" id="UP001144397">
    <property type="component" value="Unassembled WGS sequence"/>
</dbReference>
<sequence length="140" mass="15705">MQAVTDGLVGFSIRLDRQALHIRLVHVDLLATASDGASLVIDEGGRQNAPEPTANRADVPQLPGALERPKRELLQQLFGLVPAAYPMMQKDQKFFACLDKRSSYSRVRRLRGFLSFRITFRMPDILFMPIGHRPAKSFNG</sequence>
<dbReference type="GeneID" id="95765958"/>